<dbReference type="AlphaFoldDB" id="A0A369QME1"/>
<comment type="similarity">
    <text evidence="2">Belongs to the glycosyl hydrolase 3 family.</text>
</comment>
<dbReference type="PANTHER" id="PTHR30480">
    <property type="entry name" value="BETA-HEXOSAMINIDASE-RELATED"/>
    <property type="match status" value="1"/>
</dbReference>
<gene>
    <name evidence="9" type="ORF">AHMF7616_02629</name>
</gene>
<dbReference type="Proteomes" id="UP000253919">
    <property type="component" value="Unassembled WGS sequence"/>
</dbReference>
<evidence type="ECO:0000256" key="2">
    <source>
        <dbReference type="ARBA" id="ARBA00005336"/>
    </source>
</evidence>
<evidence type="ECO:0000256" key="4">
    <source>
        <dbReference type="ARBA" id="ARBA00022801"/>
    </source>
</evidence>
<dbReference type="Gene3D" id="3.40.710.10">
    <property type="entry name" value="DD-peptidase/beta-lactamase superfamily"/>
    <property type="match status" value="1"/>
</dbReference>
<keyword evidence="6" id="KW-0732">Signal</keyword>
<dbReference type="RefSeq" id="WP_115373229.1">
    <property type="nucleotide sequence ID" value="NZ_QASA01000001.1"/>
</dbReference>
<dbReference type="InterPro" id="IPR050226">
    <property type="entry name" value="NagZ_Beta-hexosaminidase"/>
</dbReference>
<dbReference type="InterPro" id="IPR036881">
    <property type="entry name" value="Glyco_hydro_3_C_sf"/>
</dbReference>
<organism evidence="9 10">
    <name type="scientific">Adhaeribacter pallidiroseus</name>
    <dbReference type="NCBI Taxonomy" id="2072847"/>
    <lineage>
        <taxon>Bacteria</taxon>
        <taxon>Pseudomonadati</taxon>
        <taxon>Bacteroidota</taxon>
        <taxon>Cytophagia</taxon>
        <taxon>Cytophagales</taxon>
        <taxon>Hymenobacteraceae</taxon>
        <taxon>Adhaeribacter</taxon>
    </lineage>
</organism>
<dbReference type="Gene3D" id="3.40.50.1700">
    <property type="entry name" value="Glycoside hydrolase family 3 C-terminal domain"/>
    <property type="match status" value="1"/>
</dbReference>
<dbReference type="SUPFAM" id="SSF52279">
    <property type="entry name" value="Beta-D-glucan exohydrolase, C-terminal domain"/>
    <property type="match status" value="1"/>
</dbReference>
<sequence length="1003" mass="112144">MRVCKITLIFILFAITTLAQQAKKSKIPVPIKPEIVVPPAFLQTNQKWVDSVFATLSPEERIAQMFMIAAYSNRNRAFEDSIAQVVAQYKVGGLIFFQGGPVRQAKLTNRYQSLAKVPLLIAMDAEYGVGMRLDSTTRFPYQMSIGGLEDEKLIYEMGKEVAGQFKRLGMHVNFAPVIDVNNNADNPVINFRSFGENKKNVTRKGIAYMKGLQDNGILACAKHFPGHGDTDVDSHLALPQIYYNRRRLDSLELYPFRELMKEGLGSVMVAHLNIPALDTTSNLPSTLSKPIVTGLLKEELNFKGLVFTDAMNMKGVTRNFPDGQADLRAVLAGNDIIEFSENIGLAIRLVKEAIVQKQITQEEIDARVRKILALKYWAGLHQYKPVNLKNLYADLNNANADYVNRKLSELSVTVVRNVHNTLPLRSLDTLKIAALAIGVNTETPFQRMLARYAPVQNLYLPPNASIDYLQDLKNKLKNYNVIVAGAHDLGVRPVNNYGVSAETVVFIKELAKGQKTILSVFGNAYSLAKFQDLEKLNAVIMSYQESPNAQEVAAEVIFGGLSADGKLPVTVTRTFKATYGLATHGGLRFKYSSPEDVGLSSKIFSRIDSLVNAAIQAKAIPGAQVLVAQGGNVIYQKAFGYHTYENKTPVSNTDLYDLASLTKISTSLAALMKLQDEGKFDFNKKVGDYLPGFKGSNKENLSFKDILTHQARLTPFIPFWKDTMKKNGKFKWYTFKADSSARFPSKVAQNLYMHRRYPKKLYKKIRNSPLNEKPGYVYSDLSFILYPLIVERLTGMKFETYLKENFYRPLGATSLTFNPEKYFPKSRIVPTEYDSLFRKQLLHGTVHDEGAAMLGGVSGHAGLFGNANDLAKLMHMYLRKGQSGNRRYISEATLNTYTSCQFCPTNRRALGFDRINSPYIEHGNAAKGASPESFGHSGFTGTFTWIDPKYDLVYVFLSNRVNPTRNNSKLSDLNTRTEVQQVIYDAIEAAEKNKTKEKALGSN</sequence>
<dbReference type="GO" id="GO:0004563">
    <property type="term" value="F:beta-N-acetylhexosaminidase activity"/>
    <property type="evidence" value="ECO:0007669"/>
    <property type="project" value="UniProtKB-EC"/>
</dbReference>
<proteinExistence type="inferred from homology"/>
<evidence type="ECO:0000259" key="7">
    <source>
        <dbReference type="Pfam" id="PF00144"/>
    </source>
</evidence>
<comment type="catalytic activity">
    <reaction evidence="1">
        <text>Hydrolysis of terminal non-reducing N-acetyl-D-hexosamine residues in N-acetyl-beta-D-hexosaminides.</text>
        <dbReference type="EC" id="3.2.1.52"/>
    </reaction>
</comment>
<reference evidence="9 10" key="1">
    <citation type="submission" date="2018-04" db="EMBL/GenBank/DDBJ databases">
        <title>Adhaeribacter sp. HMF7616 genome sequencing and assembly.</title>
        <authorList>
            <person name="Kang H."/>
            <person name="Kang J."/>
            <person name="Cha I."/>
            <person name="Kim H."/>
            <person name="Joh K."/>
        </authorList>
    </citation>
    <scope>NUCLEOTIDE SEQUENCE [LARGE SCALE GENOMIC DNA]</scope>
    <source>
        <strain evidence="9 10">HMF7616</strain>
    </source>
</reference>
<keyword evidence="10" id="KW-1185">Reference proteome</keyword>
<dbReference type="InterPro" id="IPR019800">
    <property type="entry name" value="Glyco_hydro_3_AS"/>
</dbReference>
<dbReference type="GO" id="GO:0005975">
    <property type="term" value="P:carbohydrate metabolic process"/>
    <property type="evidence" value="ECO:0007669"/>
    <property type="project" value="InterPro"/>
</dbReference>
<feature type="chain" id="PRO_5016562962" description="beta-N-acetylhexosaminidase" evidence="6">
    <location>
        <begin position="20"/>
        <end position="1003"/>
    </location>
</feature>
<name>A0A369QME1_9BACT</name>
<dbReference type="Pfam" id="PF00933">
    <property type="entry name" value="Glyco_hydro_3"/>
    <property type="match status" value="1"/>
</dbReference>
<dbReference type="PANTHER" id="PTHR30480:SF13">
    <property type="entry name" value="BETA-HEXOSAMINIDASE"/>
    <property type="match status" value="1"/>
</dbReference>
<evidence type="ECO:0000256" key="6">
    <source>
        <dbReference type="SAM" id="SignalP"/>
    </source>
</evidence>
<dbReference type="InterPro" id="IPR036962">
    <property type="entry name" value="Glyco_hydro_3_N_sf"/>
</dbReference>
<evidence type="ECO:0000256" key="3">
    <source>
        <dbReference type="ARBA" id="ARBA00012663"/>
    </source>
</evidence>
<dbReference type="GO" id="GO:0009254">
    <property type="term" value="P:peptidoglycan turnover"/>
    <property type="evidence" value="ECO:0007669"/>
    <property type="project" value="TreeGrafter"/>
</dbReference>
<accession>A0A369QME1</accession>
<dbReference type="PROSITE" id="PS00775">
    <property type="entry name" value="GLYCOSYL_HYDROL_F3"/>
    <property type="match status" value="1"/>
</dbReference>
<dbReference type="InterPro" id="IPR001466">
    <property type="entry name" value="Beta-lactam-related"/>
</dbReference>
<dbReference type="OrthoDB" id="9805821at2"/>
<keyword evidence="4 9" id="KW-0378">Hydrolase</keyword>
<feature type="signal peptide" evidence="6">
    <location>
        <begin position="1"/>
        <end position="19"/>
    </location>
</feature>
<dbReference type="InterPro" id="IPR001764">
    <property type="entry name" value="Glyco_hydro_3_N"/>
</dbReference>
<evidence type="ECO:0000256" key="5">
    <source>
        <dbReference type="ARBA" id="ARBA00023295"/>
    </source>
</evidence>
<evidence type="ECO:0000313" key="9">
    <source>
        <dbReference type="EMBL" id="RDC64019.1"/>
    </source>
</evidence>
<dbReference type="PRINTS" id="PR00133">
    <property type="entry name" value="GLHYDRLASE3"/>
</dbReference>
<dbReference type="EC" id="3.2.1.52" evidence="3"/>
<dbReference type="Gene3D" id="3.20.20.300">
    <property type="entry name" value="Glycoside hydrolase, family 3, N-terminal domain"/>
    <property type="match status" value="1"/>
</dbReference>
<dbReference type="SUPFAM" id="SSF56601">
    <property type="entry name" value="beta-lactamase/transpeptidase-like"/>
    <property type="match status" value="1"/>
</dbReference>
<keyword evidence="5 9" id="KW-0326">Glycosidase</keyword>
<dbReference type="InterPro" id="IPR012338">
    <property type="entry name" value="Beta-lactam/transpept-like"/>
</dbReference>
<feature type="domain" description="Glycoside hydrolase family 3 N-terminal" evidence="8">
    <location>
        <begin position="59"/>
        <end position="373"/>
    </location>
</feature>
<dbReference type="InterPro" id="IPR017853">
    <property type="entry name" value="GH"/>
</dbReference>
<evidence type="ECO:0000259" key="8">
    <source>
        <dbReference type="Pfam" id="PF00933"/>
    </source>
</evidence>
<comment type="caution">
    <text evidence="9">The sequence shown here is derived from an EMBL/GenBank/DDBJ whole genome shotgun (WGS) entry which is preliminary data.</text>
</comment>
<feature type="domain" description="Beta-lactamase-related" evidence="7">
    <location>
        <begin position="608"/>
        <end position="967"/>
    </location>
</feature>
<dbReference type="SUPFAM" id="SSF51445">
    <property type="entry name" value="(Trans)glycosidases"/>
    <property type="match status" value="1"/>
</dbReference>
<evidence type="ECO:0000313" key="10">
    <source>
        <dbReference type="Proteomes" id="UP000253919"/>
    </source>
</evidence>
<dbReference type="Pfam" id="PF00144">
    <property type="entry name" value="Beta-lactamase"/>
    <property type="match status" value="1"/>
</dbReference>
<protein>
    <recommendedName>
        <fullName evidence="3">beta-N-acetylhexosaminidase</fullName>
        <ecNumber evidence="3">3.2.1.52</ecNumber>
    </recommendedName>
</protein>
<dbReference type="EMBL" id="QASA01000001">
    <property type="protein sequence ID" value="RDC64019.1"/>
    <property type="molecule type" value="Genomic_DNA"/>
</dbReference>
<evidence type="ECO:0000256" key="1">
    <source>
        <dbReference type="ARBA" id="ARBA00001231"/>
    </source>
</evidence>